<name>A0A6C0AP28_9ZZZZ</name>
<evidence type="ECO:0000313" key="1">
    <source>
        <dbReference type="EMBL" id="QHS81253.1"/>
    </source>
</evidence>
<proteinExistence type="predicted"/>
<reference evidence="1" key="1">
    <citation type="journal article" date="2020" name="Nature">
        <title>Giant virus diversity and host interactions through global metagenomics.</title>
        <authorList>
            <person name="Schulz F."/>
            <person name="Roux S."/>
            <person name="Paez-Espino D."/>
            <person name="Jungbluth S."/>
            <person name="Walsh D.A."/>
            <person name="Denef V.J."/>
            <person name="McMahon K.D."/>
            <person name="Konstantinidis K.T."/>
            <person name="Eloe-Fadrosh E.A."/>
            <person name="Kyrpides N.C."/>
            <person name="Woyke T."/>
        </authorList>
    </citation>
    <scope>NUCLEOTIDE SEQUENCE</scope>
    <source>
        <strain evidence="1">GVMAG-S-1101161-73</strain>
    </source>
</reference>
<organism evidence="1">
    <name type="scientific">viral metagenome</name>
    <dbReference type="NCBI Taxonomy" id="1070528"/>
    <lineage>
        <taxon>unclassified sequences</taxon>
        <taxon>metagenomes</taxon>
        <taxon>organismal metagenomes</taxon>
    </lineage>
</organism>
<dbReference type="AlphaFoldDB" id="A0A6C0AP28"/>
<sequence length="118" mass="13570">MQTYSREFLQSLPDKKKQQEVDAMIKGFWQSMHVTAENGQTSYFFDMTTMRKVAPEPASNRVLQTKSTLNSQTTMTNEEIVTRFQTAFPGCSVQYGEEWVESNASTRVLKRGITIDWS</sequence>
<dbReference type="EMBL" id="MN740732">
    <property type="protein sequence ID" value="QHS81253.1"/>
    <property type="molecule type" value="Genomic_DNA"/>
</dbReference>
<protein>
    <submittedName>
        <fullName evidence="1">Uncharacterized protein</fullName>
    </submittedName>
</protein>
<accession>A0A6C0AP28</accession>